<reference evidence="1 2" key="1">
    <citation type="journal article" date="2014" name="ISME J.">
        <title>Adaptation of an abundant Roseobacter RCA organism to pelagic systems revealed by genomic and transcriptomic analyses.</title>
        <authorList>
            <person name="Voget S."/>
            <person name="Wemheuer B."/>
            <person name="Brinkhoff T."/>
            <person name="Vollmers J."/>
            <person name="Dietrich S."/>
            <person name="Giebel H.A."/>
            <person name="Beardsley C."/>
            <person name="Sardemann C."/>
            <person name="Bakenhus I."/>
            <person name="Billerbeck S."/>
            <person name="Daniel R."/>
            <person name="Simon M."/>
        </authorList>
    </citation>
    <scope>NUCLEOTIDE SEQUENCE [LARGE SCALE GENOMIC DNA]</scope>
    <source>
        <strain evidence="1 2">RCA23</strain>
    </source>
</reference>
<accession>A0AAN0RGU1</accession>
<protein>
    <submittedName>
        <fullName evidence="1">Uncharacterized protein</fullName>
    </submittedName>
</protein>
<dbReference type="AlphaFoldDB" id="A0AAN0RGU1"/>
<sequence>MTKPNETFTLSVRDLEIIEDALGAKVSRRSQRMIEAATSPDASFPDEIKSEITELRDLLGRLWNQKTFYRPTDRFVGGG</sequence>
<organism evidence="1 2">
    <name type="scientific">Planktomarina temperata RCA23</name>
    <dbReference type="NCBI Taxonomy" id="666509"/>
    <lineage>
        <taxon>Bacteria</taxon>
        <taxon>Pseudomonadati</taxon>
        <taxon>Pseudomonadota</taxon>
        <taxon>Alphaproteobacteria</taxon>
        <taxon>Rhodobacterales</taxon>
        <taxon>Paracoccaceae</taxon>
        <taxon>Planktomarina</taxon>
    </lineage>
</organism>
<dbReference type="KEGG" id="ptp:RCA23_c03010"/>
<dbReference type="Proteomes" id="UP000028680">
    <property type="component" value="Chromosome"/>
</dbReference>
<proteinExistence type="predicted"/>
<evidence type="ECO:0000313" key="1">
    <source>
        <dbReference type="EMBL" id="AII85865.1"/>
    </source>
</evidence>
<dbReference type="GeneID" id="93367906"/>
<evidence type="ECO:0000313" key="2">
    <source>
        <dbReference type="Proteomes" id="UP000028680"/>
    </source>
</evidence>
<dbReference type="RefSeq" id="WP_044048742.1">
    <property type="nucleotide sequence ID" value="NZ_CP003984.1"/>
</dbReference>
<name>A0AAN0RGU1_9RHOB</name>
<dbReference type="EMBL" id="CP003984">
    <property type="protein sequence ID" value="AII85865.1"/>
    <property type="molecule type" value="Genomic_DNA"/>
</dbReference>
<keyword evidence="2" id="KW-1185">Reference proteome</keyword>
<gene>
    <name evidence="1" type="ORF">RCA23_c03010</name>
</gene>